<evidence type="ECO:0000256" key="1">
    <source>
        <dbReference type="SAM" id="MobiDB-lite"/>
    </source>
</evidence>
<dbReference type="EMBL" id="CAXHTA020000002">
    <property type="protein sequence ID" value="CAL5219413.1"/>
    <property type="molecule type" value="Genomic_DNA"/>
</dbReference>
<dbReference type="Proteomes" id="UP001497392">
    <property type="component" value="Unassembled WGS sequence"/>
</dbReference>
<protein>
    <submittedName>
        <fullName evidence="2">G1241 protein</fullName>
    </submittedName>
</protein>
<evidence type="ECO:0000313" key="2">
    <source>
        <dbReference type="EMBL" id="CAL5219413.1"/>
    </source>
</evidence>
<evidence type="ECO:0000313" key="3">
    <source>
        <dbReference type="Proteomes" id="UP001497392"/>
    </source>
</evidence>
<reference evidence="2 3" key="1">
    <citation type="submission" date="2024-06" db="EMBL/GenBank/DDBJ databases">
        <authorList>
            <person name="Kraege A."/>
            <person name="Thomma B."/>
        </authorList>
    </citation>
    <scope>NUCLEOTIDE SEQUENCE [LARGE SCALE GENOMIC DNA]</scope>
</reference>
<comment type="caution">
    <text evidence="2">The sequence shown here is derived from an EMBL/GenBank/DDBJ whole genome shotgun (WGS) entry which is preliminary data.</text>
</comment>
<proteinExistence type="predicted"/>
<feature type="region of interest" description="Disordered" evidence="1">
    <location>
        <begin position="1"/>
        <end position="86"/>
    </location>
</feature>
<accession>A0ABP1FHJ7</accession>
<organism evidence="2 3">
    <name type="scientific">Coccomyxa viridis</name>
    <dbReference type="NCBI Taxonomy" id="1274662"/>
    <lineage>
        <taxon>Eukaryota</taxon>
        <taxon>Viridiplantae</taxon>
        <taxon>Chlorophyta</taxon>
        <taxon>core chlorophytes</taxon>
        <taxon>Trebouxiophyceae</taxon>
        <taxon>Trebouxiophyceae incertae sedis</taxon>
        <taxon>Coccomyxaceae</taxon>
        <taxon>Coccomyxa</taxon>
    </lineage>
</organism>
<gene>
    <name evidence="2" type="primary">g1241</name>
    <name evidence="2" type="ORF">VP750_LOCUS1072</name>
</gene>
<keyword evidence="3" id="KW-1185">Reference proteome</keyword>
<feature type="region of interest" description="Disordered" evidence="1">
    <location>
        <begin position="266"/>
        <end position="287"/>
    </location>
</feature>
<feature type="compositionally biased region" description="Pro residues" evidence="1">
    <location>
        <begin position="60"/>
        <end position="80"/>
    </location>
</feature>
<name>A0ABP1FHJ7_9CHLO</name>
<feature type="compositionally biased region" description="Gly residues" evidence="1">
    <location>
        <begin position="277"/>
        <end position="287"/>
    </location>
</feature>
<sequence>MHVSQHLRVPHLTSPPPPPKAYSPQELTIPSSRRRTSNNTLTRASAGRDTARQEQLRRLPPAPPPASSAPPPPPPPPPPASDIESGGLGRRALIAALLVGGSTAWWKYLDGQVPKVYKTKSGRPFMRTGAGSAVGVSEDEQGRVFFFDRAGNLYYDTGDKRLGFYIVTADYKVYNVYLDDYGEEQRKYVGDIRDVQSISVKDFGGLSAERLQQLSKGRFNGAVTVFPDEKREIPMPPNAPRFPRKDGGVQGPPELEEGIIQLERRKPLLPFGNDPNDGGGLLKRGNP</sequence>
<feature type="region of interest" description="Disordered" evidence="1">
    <location>
        <begin position="233"/>
        <end position="253"/>
    </location>
</feature>